<dbReference type="GO" id="GO:0005113">
    <property type="term" value="F:patched binding"/>
    <property type="evidence" value="ECO:0007669"/>
    <property type="project" value="TreeGrafter"/>
</dbReference>
<evidence type="ECO:0000259" key="1">
    <source>
        <dbReference type="Pfam" id="PF14779"/>
    </source>
</evidence>
<accession>A0AAD8EHG3</accession>
<dbReference type="AlphaFoldDB" id="A0AAD8EHG3"/>
<dbReference type="GO" id="GO:0005813">
    <property type="term" value="C:centrosome"/>
    <property type="evidence" value="ECO:0007669"/>
    <property type="project" value="TreeGrafter"/>
</dbReference>
<dbReference type="InterPro" id="IPR028784">
    <property type="entry name" value="BBS1"/>
</dbReference>
<reference evidence="3" key="2">
    <citation type="submission" date="2023-05" db="EMBL/GenBank/DDBJ databases">
        <authorList>
            <person name="Fouks B."/>
        </authorList>
    </citation>
    <scope>NUCLEOTIDE SEQUENCE</scope>
    <source>
        <strain evidence="3">Stay&amp;Tobe</strain>
        <tissue evidence="3">Testes</tissue>
    </source>
</reference>
<dbReference type="InterPro" id="IPR036322">
    <property type="entry name" value="WD40_repeat_dom_sf"/>
</dbReference>
<dbReference type="EMBL" id="JASPKZ010004216">
    <property type="protein sequence ID" value="KAJ9590443.1"/>
    <property type="molecule type" value="Genomic_DNA"/>
</dbReference>
<evidence type="ECO:0000313" key="3">
    <source>
        <dbReference type="EMBL" id="KAJ9590443.1"/>
    </source>
</evidence>
<dbReference type="GO" id="GO:1905515">
    <property type="term" value="P:non-motile cilium assembly"/>
    <property type="evidence" value="ECO:0007669"/>
    <property type="project" value="InterPro"/>
</dbReference>
<dbReference type="PANTHER" id="PTHR20870:SF0">
    <property type="entry name" value="BARDET-BIEDL SYNDROME 1 PROTEIN"/>
    <property type="match status" value="1"/>
</dbReference>
<dbReference type="Pfam" id="PF14779">
    <property type="entry name" value="BBS1"/>
    <property type="match status" value="1"/>
</dbReference>
<dbReference type="Pfam" id="PF23304">
    <property type="entry name" value="GAE_BBS1"/>
    <property type="match status" value="1"/>
</dbReference>
<comment type="caution">
    <text evidence="3">The sequence shown here is derived from an EMBL/GenBank/DDBJ whole genome shotgun (WGS) entry which is preliminary data.</text>
</comment>
<evidence type="ECO:0008006" key="5">
    <source>
        <dbReference type="Google" id="ProtNLM"/>
    </source>
</evidence>
<keyword evidence="4" id="KW-1185">Reference proteome</keyword>
<dbReference type="GO" id="GO:0034464">
    <property type="term" value="C:BBSome"/>
    <property type="evidence" value="ECO:0007669"/>
    <property type="project" value="InterPro"/>
</dbReference>
<dbReference type="PANTHER" id="PTHR20870">
    <property type="entry name" value="BARDET-BIEDL SYNDROME 1 PROTEIN"/>
    <property type="match status" value="1"/>
</dbReference>
<protein>
    <recommendedName>
        <fullName evidence="5">Bardet-Biedl syndrome 1</fullName>
    </recommendedName>
</protein>
<evidence type="ECO:0000313" key="4">
    <source>
        <dbReference type="Proteomes" id="UP001233999"/>
    </source>
</evidence>
<gene>
    <name evidence="3" type="ORF">L9F63_016530</name>
</gene>
<reference evidence="3" key="1">
    <citation type="journal article" date="2023" name="IScience">
        <title>Live-bearing cockroach genome reveals convergent evolutionary mechanisms linked to viviparity in insects and beyond.</title>
        <authorList>
            <person name="Fouks B."/>
            <person name="Harrison M.C."/>
            <person name="Mikhailova A.A."/>
            <person name="Marchal E."/>
            <person name="English S."/>
            <person name="Carruthers M."/>
            <person name="Jennings E.C."/>
            <person name="Chiamaka E.L."/>
            <person name="Frigard R.A."/>
            <person name="Pippel M."/>
            <person name="Attardo G.M."/>
            <person name="Benoit J.B."/>
            <person name="Bornberg-Bauer E."/>
            <person name="Tobe S.S."/>
        </authorList>
    </citation>
    <scope>NUCLEOTIDE SEQUENCE</scope>
    <source>
        <strain evidence="3">Stay&amp;Tobe</strain>
    </source>
</reference>
<feature type="domain" description="Bardet-Biedl syndrome 1 N-terminal" evidence="1">
    <location>
        <begin position="1"/>
        <end position="245"/>
    </location>
</feature>
<organism evidence="3 4">
    <name type="scientific">Diploptera punctata</name>
    <name type="common">Pacific beetle cockroach</name>
    <dbReference type="NCBI Taxonomy" id="6984"/>
    <lineage>
        <taxon>Eukaryota</taxon>
        <taxon>Metazoa</taxon>
        <taxon>Ecdysozoa</taxon>
        <taxon>Arthropoda</taxon>
        <taxon>Hexapoda</taxon>
        <taxon>Insecta</taxon>
        <taxon>Pterygota</taxon>
        <taxon>Neoptera</taxon>
        <taxon>Polyneoptera</taxon>
        <taxon>Dictyoptera</taxon>
        <taxon>Blattodea</taxon>
        <taxon>Blaberoidea</taxon>
        <taxon>Blaberidae</taxon>
        <taxon>Diplopterinae</taxon>
        <taxon>Diploptera</taxon>
    </lineage>
</organism>
<dbReference type="GO" id="GO:0005930">
    <property type="term" value="C:axoneme"/>
    <property type="evidence" value="ECO:0007669"/>
    <property type="project" value="TreeGrafter"/>
</dbReference>
<feature type="domain" description="Bardet-Biedl syndrome 1 protein GAE" evidence="2">
    <location>
        <begin position="457"/>
        <end position="559"/>
    </location>
</feature>
<dbReference type="InterPro" id="IPR015943">
    <property type="entry name" value="WD40/YVTN_repeat-like_dom_sf"/>
</dbReference>
<dbReference type="InterPro" id="IPR056419">
    <property type="entry name" value="GAE_BBS1"/>
</dbReference>
<dbReference type="Gene3D" id="2.130.10.10">
    <property type="entry name" value="YVTN repeat-like/Quinoprotein amine dehydrogenase"/>
    <property type="match status" value="1"/>
</dbReference>
<proteinExistence type="predicted"/>
<evidence type="ECO:0000259" key="2">
    <source>
        <dbReference type="Pfam" id="PF23304"/>
    </source>
</evidence>
<sequence>MTLADINSDGDYKLIIADLGTGSTNIKLKVYKGTSLMTETTLIDVPTGVVSFHMDTSEPRVPAVAVASGPNVYVYKNMRPYFKFALPTIEVNPLEHDLWLEVRNKQMEVEVFYELLQNLRQELGFTNLTARSQQLLMLEHSKWRSFVDQYKDVPIKKQSVITSITTLKKSMTDEVAASCLVIGTENSDIYILDPEAFTILENMNLGGTGNVLGAGAPVHLAATGLYDVEFRLLAACRDGSVRLVRRGWTQSRTLVQLPAHAVAMIMLPDSSSIVLALMDETLHCYSRKGKKQWELKLSSAVTAMTPVSLPHQGLTLVAVALTGGTVNLYSGRQIMDTIKTPDTVSGILFGRFGQEEHSLVLVTISGQLLVKILRRTAHFTAQSSGTGIVPPQQIKMLIPKKTKLFMEQTHRERENALEMHQTFQHDLFRLRLDTARACVTALQSCSNPFSTDSHEPLKMSAQVLGLGPTFKIHITLENMSASTPSKDLAITFHCDDKLYIIEKPYIQVPMLVPGLVYKFETVAECIAEVGISDQVRIFVIKLNQPQPVLAAIINMPISDMLTLV</sequence>
<name>A0AAD8EHG3_DIPPU</name>
<dbReference type="SUPFAM" id="SSF50978">
    <property type="entry name" value="WD40 repeat-like"/>
    <property type="match status" value="1"/>
</dbReference>
<dbReference type="GO" id="GO:0005119">
    <property type="term" value="F:smoothened binding"/>
    <property type="evidence" value="ECO:0007669"/>
    <property type="project" value="TreeGrafter"/>
</dbReference>
<dbReference type="Proteomes" id="UP001233999">
    <property type="component" value="Unassembled WGS sequence"/>
</dbReference>
<dbReference type="InterPro" id="IPR032728">
    <property type="entry name" value="BBS1_N"/>
</dbReference>
<dbReference type="GO" id="GO:0061512">
    <property type="term" value="P:protein localization to cilium"/>
    <property type="evidence" value="ECO:0007669"/>
    <property type="project" value="TreeGrafter"/>
</dbReference>